<keyword evidence="1" id="KW-0732">Signal</keyword>
<organism evidence="2 3">
    <name type="scientific">Spirosoma agri</name>
    <dbReference type="NCBI Taxonomy" id="1987381"/>
    <lineage>
        <taxon>Bacteria</taxon>
        <taxon>Pseudomonadati</taxon>
        <taxon>Bacteroidota</taxon>
        <taxon>Cytophagia</taxon>
        <taxon>Cytophagales</taxon>
        <taxon>Cytophagaceae</taxon>
        <taxon>Spirosoma</taxon>
    </lineage>
</organism>
<protein>
    <recommendedName>
        <fullName evidence="4">Transporter</fullName>
    </recommendedName>
</protein>
<dbReference type="Proteomes" id="UP000477386">
    <property type="component" value="Unassembled WGS sequence"/>
</dbReference>
<name>A0A6M0IFG0_9BACT</name>
<proteinExistence type="predicted"/>
<comment type="caution">
    <text evidence="2">The sequence shown here is derived from an EMBL/GenBank/DDBJ whole genome shotgun (WGS) entry which is preliminary data.</text>
</comment>
<dbReference type="AlphaFoldDB" id="A0A6M0IFG0"/>
<evidence type="ECO:0000313" key="3">
    <source>
        <dbReference type="Proteomes" id="UP000477386"/>
    </source>
</evidence>
<reference evidence="2 3" key="1">
    <citation type="submission" date="2020-02" db="EMBL/GenBank/DDBJ databases">
        <title>Draft genome sequence of two Spirosoma agri KCTC 52727 and Spirosoma terrae KCTC 52035.</title>
        <authorList>
            <person name="Rojas J."/>
            <person name="Ambika Manirajan B."/>
            <person name="Ratering S."/>
            <person name="Suarez C."/>
            <person name="Schnell S."/>
        </authorList>
    </citation>
    <scope>NUCLEOTIDE SEQUENCE [LARGE SCALE GENOMIC DNA]</scope>
    <source>
        <strain evidence="2 3">KCTC 52727</strain>
    </source>
</reference>
<feature type="chain" id="PRO_5026950951" description="Transporter" evidence="1">
    <location>
        <begin position="23"/>
        <end position="303"/>
    </location>
</feature>
<evidence type="ECO:0000313" key="2">
    <source>
        <dbReference type="EMBL" id="NEU66617.1"/>
    </source>
</evidence>
<evidence type="ECO:0000256" key="1">
    <source>
        <dbReference type="SAM" id="SignalP"/>
    </source>
</evidence>
<keyword evidence="3" id="KW-1185">Reference proteome</keyword>
<sequence>MYFKTFSLVAFILLGISRHTHAQGLIDGFMRGDRKANLALTYSQDTYDTYYINKTPTRDPNLGTVTTQALNVAGSFGLGYDLDLIVSAPYIRSESSAGYRQKQEGFQDVSAALRWEAYDYKIGKARLSWLFAVGYTMPIQNYISDDLIAIGRGSKNLDGRTMLHLKAGTFFLTGQYGYIRRGQVTLDRAVNYYADGQVNANSGSKVNVPDVTELIVRTGIVTKPLYIDAWYQQQTPYSKGTDIAPGIPFPTNAVGFSRAGATLYLKLVGQLGLTAGYSTTFDGRNIGKSTRVTGGLVIGRIAR</sequence>
<gene>
    <name evidence="2" type="ORF">GK091_06975</name>
</gene>
<dbReference type="EMBL" id="JAAGNZ010000001">
    <property type="protein sequence ID" value="NEU66617.1"/>
    <property type="molecule type" value="Genomic_DNA"/>
</dbReference>
<dbReference type="RefSeq" id="WP_164035869.1">
    <property type="nucleotide sequence ID" value="NZ_JAAGNZ010000001.1"/>
</dbReference>
<accession>A0A6M0IFG0</accession>
<feature type="signal peptide" evidence="1">
    <location>
        <begin position="1"/>
        <end position="22"/>
    </location>
</feature>
<evidence type="ECO:0008006" key="4">
    <source>
        <dbReference type="Google" id="ProtNLM"/>
    </source>
</evidence>